<evidence type="ECO:0000313" key="4">
    <source>
        <dbReference type="Proteomes" id="UP000095621"/>
    </source>
</evidence>
<evidence type="ECO:0000313" key="2">
    <source>
        <dbReference type="EMBL" id="CUQ90896.1"/>
    </source>
</evidence>
<protein>
    <submittedName>
        <fullName evidence="2">Putative sporulation protein YyaC</fullName>
    </submittedName>
    <submittedName>
        <fullName evidence="3">Spore protease YyaC</fullName>
    </submittedName>
</protein>
<dbReference type="Proteomes" id="UP000095621">
    <property type="component" value="Unassembled WGS sequence"/>
</dbReference>
<keyword evidence="3" id="KW-0378">Hydrolase</keyword>
<dbReference type="InterPro" id="IPR009665">
    <property type="entry name" value="YyaC"/>
</dbReference>
<dbReference type="Proteomes" id="UP000481964">
    <property type="component" value="Unassembled WGS sequence"/>
</dbReference>
<dbReference type="RefSeq" id="WP_055216487.1">
    <property type="nucleotide sequence ID" value="NZ_CABIXW010000009.1"/>
</dbReference>
<sequence>MIYYFDSKNPKAPAQMGRLLTDMVTQKILPHQEIVILCIGSDRSTGDSLGPIIGHQFRNFISPGIYLLGDLNQPVHAANLNYCIKSMQKTFDNPFIIAIDASLGKEDHIGMMTLGSGPLKPGLGVKKKLPEVGDLHITGIVNSSHDMESSTLQTTRLSIIFQIADAIVLALRTFNDDYYIQQEPELSYLLSQTS</sequence>
<reference evidence="4 5" key="1">
    <citation type="submission" date="2015-09" db="EMBL/GenBank/DDBJ databases">
        <authorList>
            <consortium name="Pathogen Informatics"/>
        </authorList>
    </citation>
    <scope>NUCLEOTIDE SEQUENCE [LARGE SCALE GENOMIC DNA]</scope>
    <source>
        <strain evidence="1 4">2789STDY5834875</strain>
        <strain evidence="2 5">2789STDY5834878</strain>
    </source>
</reference>
<dbReference type="SUPFAM" id="SSF53163">
    <property type="entry name" value="HybD-like"/>
    <property type="match status" value="1"/>
</dbReference>
<dbReference type="EMBL" id="WKRD01000015">
    <property type="protein sequence ID" value="MSC58596.1"/>
    <property type="molecule type" value="Genomic_DNA"/>
</dbReference>
<reference evidence="3 6" key="2">
    <citation type="journal article" date="2019" name="Nat. Med.">
        <title>A library of human gut bacterial isolates paired with longitudinal multiomics data enables mechanistic microbiome research.</title>
        <authorList>
            <person name="Poyet M."/>
            <person name="Groussin M."/>
            <person name="Gibbons S.M."/>
            <person name="Avila-Pacheco J."/>
            <person name="Jiang X."/>
            <person name="Kearney S.M."/>
            <person name="Perrotta A.R."/>
            <person name="Berdy B."/>
            <person name="Zhao S."/>
            <person name="Lieberman T.D."/>
            <person name="Swanson P.K."/>
            <person name="Smith M."/>
            <person name="Roesemann S."/>
            <person name="Alexander J.E."/>
            <person name="Rich S.A."/>
            <person name="Livny J."/>
            <person name="Vlamakis H."/>
            <person name="Clish C."/>
            <person name="Bullock K."/>
            <person name="Deik A."/>
            <person name="Scott J."/>
            <person name="Pierce K.A."/>
            <person name="Xavier R.J."/>
            <person name="Alm E.J."/>
        </authorList>
    </citation>
    <scope>NUCLEOTIDE SEQUENCE [LARGE SCALE GENOMIC DNA]</scope>
    <source>
        <strain evidence="3 6">BIOML-A1</strain>
    </source>
</reference>
<dbReference type="EMBL" id="CZBV01000009">
    <property type="protein sequence ID" value="CUQ90896.1"/>
    <property type="molecule type" value="Genomic_DNA"/>
</dbReference>
<dbReference type="OrthoDB" id="9815953at2"/>
<dbReference type="NCBIfam" id="TIGR02841">
    <property type="entry name" value="spore_YyaC"/>
    <property type="match status" value="1"/>
</dbReference>
<dbReference type="EMBL" id="CZBU01000007">
    <property type="protein sequence ID" value="CUQ79067.1"/>
    <property type="molecule type" value="Genomic_DNA"/>
</dbReference>
<accession>A0A175A3K7</accession>
<dbReference type="Pfam" id="PF06866">
    <property type="entry name" value="DUF1256"/>
    <property type="match status" value="1"/>
</dbReference>
<dbReference type="AlphaFoldDB" id="A0A175A3K7"/>
<dbReference type="Proteomes" id="UP000095780">
    <property type="component" value="Unassembled WGS sequence"/>
</dbReference>
<evidence type="ECO:0000313" key="5">
    <source>
        <dbReference type="Proteomes" id="UP000095780"/>
    </source>
</evidence>
<name>A0A175A3K7_9FIRM</name>
<dbReference type="InterPro" id="IPR023430">
    <property type="entry name" value="Pept_HybD-like_dom_sf"/>
</dbReference>
<evidence type="ECO:0000313" key="6">
    <source>
        <dbReference type="Proteomes" id="UP000481964"/>
    </source>
</evidence>
<keyword evidence="3" id="KW-0645">Protease</keyword>
<dbReference type="GO" id="GO:0008233">
    <property type="term" value="F:peptidase activity"/>
    <property type="evidence" value="ECO:0007669"/>
    <property type="project" value="UniProtKB-KW"/>
</dbReference>
<organism evidence="2 5">
    <name type="scientific">Lachnospira eligens</name>
    <dbReference type="NCBI Taxonomy" id="39485"/>
    <lineage>
        <taxon>Bacteria</taxon>
        <taxon>Bacillati</taxon>
        <taxon>Bacillota</taxon>
        <taxon>Clostridia</taxon>
        <taxon>Lachnospirales</taxon>
        <taxon>Lachnospiraceae</taxon>
        <taxon>Lachnospira</taxon>
    </lineage>
</organism>
<evidence type="ECO:0000313" key="1">
    <source>
        <dbReference type="EMBL" id="CUQ79067.1"/>
    </source>
</evidence>
<proteinExistence type="predicted"/>
<gene>
    <name evidence="3" type="primary">yyaC</name>
    <name evidence="1" type="ORF">ERS852490_02725</name>
    <name evidence="2" type="ORF">ERS852492_02788</name>
    <name evidence="3" type="ORF">GKE48_14255</name>
</gene>
<evidence type="ECO:0000313" key="3">
    <source>
        <dbReference type="EMBL" id="MSC58596.1"/>
    </source>
</evidence>
<dbReference type="GO" id="GO:0006508">
    <property type="term" value="P:proteolysis"/>
    <property type="evidence" value="ECO:0007669"/>
    <property type="project" value="UniProtKB-KW"/>
</dbReference>